<keyword evidence="9" id="KW-0995">Kinetochore</keyword>
<dbReference type="Gene3D" id="1.10.418.60">
    <property type="entry name" value="Ncd80 complex, Nuf2 subunit"/>
    <property type="match status" value="1"/>
</dbReference>
<evidence type="ECO:0000256" key="12">
    <source>
        <dbReference type="ARBA" id="ARBA00023306"/>
    </source>
</evidence>
<dbReference type="GO" id="GO:0031262">
    <property type="term" value="C:Ndc80 complex"/>
    <property type="evidence" value="ECO:0007669"/>
    <property type="project" value="InterPro"/>
</dbReference>
<reference evidence="18 19" key="1">
    <citation type="submission" date="2023-08" db="EMBL/GenBank/DDBJ databases">
        <title>Black Yeasts Isolated from many extreme environments.</title>
        <authorList>
            <person name="Coleine C."/>
            <person name="Stajich J.E."/>
            <person name="Selbmann L."/>
        </authorList>
    </citation>
    <scope>NUCLEOTIDE SEQUENCE [LARGE SCALE GENOMIC DNA]</scope>
    <source>
        <strain evidence="18 19">CCFEE 5792</strain>
    </source>
</reference>
<proteinExistence type="inferred from homology"/>
<keyword evidence="8" id="KW-0498">Mitosis</keyword>
<comment type="function">
    <text evidence="1">Acts as a component of the essential kinetochore-associated NDC80 complex, which is required for chromosome segregation and spindle checkpoint activity.</text>
</comment>
<dbReference type="PANTHER" id="PTHR21650">
    <property type="entry name" value="MEMBRALIN/KINETOCHORE PROTEIN NUF2"/>
    <property type="match status" value="1"/>
</dbReference>
<evidence type="ECO:0000256" key="2">
    <source>
        <dbReference type="ARBA" id="ARBA00004123"/>
    </source>
</evidence>
<keyword evidence="11" id="KW-0539">Nucleus</keyword>
<sequence length="475" mass="55900">MSQQYRSSQQQQGRVKKKEEDPADFMRLVCNSFALHHHTPADHLPQPEKEIASCISEMGIPFQPSDLQKPNPQVIQMVFEHLGELVMNATRDNLDPAMRAAAEDVCGEFPEMIPVETRLLMGFFVNLRTMLEQCGINDFSFNDLVRPTHDRLVKIFSYTINFVRFRETHTSVIDENLNKAQNTKDRIETLYTENQDMEQRLEEMKRNRKAMEMAVRDKVRRNDELKARLLELRKGQERVSEQLERAKAEKARAQAVLEEKAEKLVRTRQESEKLRPYVLQSPAALQDALAELSENLMREKSQIDHLERRCRALQTSGDSFTVVQNDVQSCVKVLDEVAVELQKEEEEDARAAKNRDALADRGNNVREVEQNEKLLQRQLKKWEDRIEELRRKHKDRDDANKARMEELREIQRQLREERGEKGREMERRKVRIEQTEKKMADLKDNIENEVHSAHEEYLKLESHIKLYITEMEQSI</sequence>
<dbReference type="GO" id="GO:0051315">
    <property type="term" value="P:attachment of mitotic spindle microtubules to kinetochore"/>
    <property type="evidence" value="ECO:0007669"/>
    <property type="project" value="TreeGrafter"/>
</dbReference>
<dbReference type="EMBL" id="JAVRRD010000004">
    <property type="protein sequence ID" value="KAK5060017.1"/>
    <property type="molecule type" value="Genomic_DNA"/>
</dbReference>
<dbReference type="RefSeq" id="XP_064709838.1">
    <property type="nucleotide sequence ID" value="XM_064853439.1"/>
</dbReference>
<comment type="similarity">
    <text evidence="4">Belongs to the NUF2 family.</text>
</comment>
<dbReference type="GO" id="GO:0007052">
    <property type="term" value="P:mitotic spindle organization"/>
    <property type="evidence" value="ECO:0007669"/>
    <property type="project" value="TreeGrafter"/>
</dbReference>
<evidence type="ECO:0000256" key="3">
    <source>
        <dbReference type="ARBA" id="ARBA00004629"/>
    </source>
</evidence>
<dbReference type="GO" id="GO:0051301">
    <property type="term" value="P:cell division"/>
    <property type="evidence" value="ECO:0007669"/>
    <property type="project" value="UniProtKB-KW"/>
</dbReference>
<comment type="subcellular location">
    <subcellularLocation>
        <location evidence="3">Chromosome</location>
        <location evidence="3">Centromere</location>
        <location evidence="3">Kinetochore</location>
    </subcellularLocation>
    <subcellularLocation>
        <location evidence="2">Nucleus</location>
    </subcellularLocation>
</comment>
<feature type="region of interest" description="Disordered" evidence="15">
    <location>
        <begin position="1"/>
        <end position="20"/>
    </location>
</feature>
<dbReference type="InterPro" id="IPR041112">
    <property type="entry name" value="Nuf2_DHR10-like"/>
</dbReference>
<evidence type="ECO:0000256" key="1">
    <source>
        <dbReference type="ARBA" id="ARBA00002772"/>
    </source>
</evidence>
<feature type="domain" description="Nuf2 DHR10-like" evidence="17">
    <location>
        <begin position="293"/>
        <end position="409"/>
    </location>
</feature>
<evidence type="ECO:0000256" key="15">
    <source>
        <dbReference type="SAM" id="MobiDB-lite"/>
    </source>
</evidence>
<keyword evidence="19" id="KW-1185">Reference proteome</keyword>
<dbReference type="GO" id="GO:0005634">
    <property type="term" value="C:nucleus"/>
    <property type="evidence" value="ECO:0007669"/>
    <property type="project" value="UniProtKB-SubCell"/>
</dbReference>
<evidence type="ECO:0000256" key="13">
    <source>
        <dbReference type="ARBA" id="ARBA00023328"/>
    </source>
</evidence>
<name>A0AAV9NJM2_9EURO</name>
<evidence type="ECO:0000256" key="6">
    <source>
        <dbReference type="ARBA" id="ARBA00022454"/>
    </source>
</evidence>
<keyword evidence="7" id="KW-0132">Cell division</keyword>
<evidence type="ECO:0000259" key="17">
    <source>
        <dbReference type="Pfam" id="PF18595"/>
    </source>
</evidence>
<evidence type="ECO:0000313" key="18">
    <source>
        <dbReference type="EMBL" id="KAK5060017.1"/>
    </source>
</evidence>
<dbReference type="GO" id="GO:0045132">
    <property type="term" value="P:meiotic chromosome segregation"/>
    <property type="evidence" value="ECO:0007669"/>
    <property type="project" value="TreeGrafter"/>
</dbReference>
<dbReference type="Pfam" id="PF18595">
    <property type="entry name" value="Nuf2_DHR10-like"/>
    <property type="match status" value="1"/>
</dbReference>
<dbReference type="AlphaFoldDB" id="A0AAV9NJM2"/>
<gene>
    <name evidence="18" type="ORF">LTR84_009901</name>
</gene>
<dbReference type="GO" id="GO:0044877">
    <property type="term" value="F:protein-containing complex binding"/>
    <property type="evidence" value="ECO:0007669"/>
    <property type="project" value="TreeGrafter"/>
</dbReference>
<keyword evidence="6" id="KW-0158">Chromosome</keyword>
<dbReference type="GO" id="GO:0051383">
    <property type="term" value="P:kinetochore organization"/>
    <property type="evidence" value="ECO:0007669"/>
    <property type="project" value="TreeGrafter"/>
</dbReference>
<dbReference type="GeneID" id="89978059"/>
<feature type="coiled-coil region" evidence="14">
    <location>
        <begin position="180"/>
        <end position="463"/>
    </location>
</feature>
<evidence type="ECO:0000256" key="7">
    <source>
        <dbReference type="ARBA" id="ARBA00022618"/>
    </source>
</evidence>
<evidence type="ECO:0000256" key="8">
    <source>
        <dbReference type="ARBA" id="ARBA00022776"/>
    </source>
</evidence>
<dbReference type="PANTHER" id="PTHR21650:SF2">
    <property type="entry name" value="KINETOCHORE PROTEIN NUF2"/>
    <property type="match status" value="1"/>
</dbReference>
<comment type="caution">
    <text evidence="18">The sequence shown here is derived from an EMBL/GenBank/DDBJ whole genome shotgun (WGS) entry which is preliminary data.</text>
</comment>
<evidence type="ECO:0000259" key="16">
    <source>
        <dbReference type="Pfam" id="PF03800"/>
    </source>
</evidence>
<accession>A0AAV9NJM2</accession>
<evidence type="ECO:0000313" key="19">
    <source>
        <dbReference type="Proteomes" id="UP001358417"/>
    </source>
</evidence>
<dbReference type="InterPro" id="IPR005549">
    <property type="entry name" value="Kinetochore_Nuf2_N"/>
</dbReference>
<keyword evidence="12" id="KW-0131">Cell cycle</keyword>
<evidence type="ECO:0000256" key="4">
    <source>
        <dbReference type="ARBA" id="ARBA00005498"/>
    </source>
</evidence>
<protein>
    <recommendedName>
        <fullName evidence="5">Probable kinetochore protein NUF2</fullName>
    </recommendedName>
</protein>
<feature type="domain" description="Kinetochore protein Nuf2 N-terminal" evidence="16">
    <location>
        <begin position="48"/>
        <end position="180"/>
    </location>
</feature>
<evidence type="ECO:0000256" key="9">
    <source>
        <dbReference type="ARBA" id="ARBA00022838"/>
    </source>
</evidence>
<keyword evidence="10 14" id="KW-0175">Coiled coil</keyword>
<dbReference type="InterPro" id="IPR038275">
    <property type="entry name" value="Nuf2_N_sf"/>
</dbReference>
<dbReference type="Pfam" id="PF03800">
    <property type="entry name" value="Nuf2"/>
    <property type="match status" value="1"/>
</dbReference>
<evidence type="ECO:0000256" key="14">
    <source>
        <dbReference type="SAM" id="Coils"/>
    </source>
</evidence>
<keyword evidence="13" id="KW-0137">Centromere</keyword>
<organism evidence="18 19">
    <name type="scientific">Exophiala bonariae</name>
    <dbReference type="NCBI Taxonomy" id="1690606"/>
    <lineage>
        <taxon>Eukaryota</taxon>
        <taxon>Fungi</taxon>
        <taxon>Dikarya</taxon>
        <taxon>Ascomycota</taxon>
        <taxon>Pezizomycotina</taxon>
        <taxon>Eurotiomycetes</taxon>
        <taxon>Chaetothyriomycetidae</taxon>
        <taxon>Chaetothyriales</taxon>
        <taxon>Herpotrichiellaceae</taxon>
        <taxon>Exophiala</taxon>
    </lineage>
</organism>
<evidence type="ECO:0000256" key="11">
    <source>
        <dbReference type="ARBA" id="ARBA00023242"/>
    </source>
</evidence>
<evidence type="ECO:0000256" key="10">
    <source>
        <dbReference type="ARBA" id="ARBA00023054"/>
    </source>
</evidence>
<feature type="compositionally biased region" description="Low complexity" evidence="15">
    <location>
        <begin position="1"/>
        <end position="12"/>
    </location>
</feature>
<evidence type="ECO:0000256" key="5">
    <source>
        <dbReference type="ARBA" id="ARBA00017594"/>
    </source>
</evidence>
<dbReference type="Proteomes" id="UP001358417">
    <property type="component" value="Unassembled WGS sequence"/>
</dbReference>